<evidence type="ECO:0000259" key="1">
    <source>
        <dbReference type="Pfam" id="PF01575"/>
    </source>
</evidence>
<reference evidence="2" key="1">
    <citation type="submission" date="2018-05" db="EMBL/GenBank/DDBJ databases">
        <authorList>
            <person name="Lanie J.A."/>
            <person name="Ng W.-L."/>
            <person name="Kazmierczak K.M."/>
            <person name="Andrzejewski T.M."/>
            <person name="Davidsen T.M."/>
            <person name="Wayne K.J."/>
            <person name="Tettelin H."/>
            <person name="Glass J.I."/>
            <person name="Rusch D."/>
            <person name="Podicherti R."/>
            <person name="Tsui H.-C.T."/>
            <person name="Winkler M.E."/>
        </authorList>
    </citation>
    <scope>NUCLEOTIDE SEQUENCE</scope>
</reference>
<dbReference type="InterPro" id="IPR029069">
    <property type="entry name" value="HotDog_dom_sf"/>
</dbReference>
<accession>A0A382H5Q2</accession>
<sequence length="161" mass="17845">MSEKAAAAMEIYNELIGREEGVGEWLEVDQDRINMFADATLDHQFIHIDPEKSAELSPYKVTIAHGFLTLSLIVHLGASVPPLRPEALEGVFMGVNYGLDKVRFPAPVPVNSRVRARHKIADAELKGGNTIQLKREVTVELEGSDKPVCVAESLIRYMYAD</sequence>
<evidence type="ECO:0000313" key="2">
    <source>
        <dbReference type="EMBL" id="SVB82465.1"/>
    </source>
</evidence>
<protein>
    <recommendedName>
        <fullName evidence="1">MaoC-like domain-containing protein</fullName>
    </recommendedName>
</protein>
<dbReference type="SUPFAM" id="SSF54637">
    <property type="entry name" value="Thioesterase/thiol ester dehydrase-isomerase"/>
    <property type="match status" value="1"/>
</dbReference>
<dbReference type="EMBL" id="UINC01059254">
    <property type="protein sequence ID" value="SVB82465.1"/>
    <property type="molecule type" value="Genomic_DNA"/>
</dbReference>
<feature type="domain" description="MaoC-like" evidence="1">
    <location>
        <begin position="17"/>
        <end position="133"/>
    </location>
</feature>
<dbReference type="CDD" id="cd03450">
    <property type="entry name" value="NodN"/>
    <property type="match status" value="1"/>
</dbReference>
<dbReference type="PANTHER" id="PTHR42993">
    <property type="entry name" value="MAOC-LIKE DEHYDRATASE DOMAIN-CONTAINING PROTEIN"/>
    <property type="match status" value="1"/>
</dbReference>
<proteinExistence type="predicted"/>
<name>A0A382H5Q2_9ZZZZ</name>
<dbReference type="Pfam" id="PF01575">
    <property type="entry name" value="MaoC_dehydratas"/>
    <property type="match status" value="1"/>
</dbReference>
<dbReference type="InterPro" id="IPR002539">
    <property type="entry name" value="MaoC-like_dom"/>
</dbReference>
<dbReference type="PANTHER" id="PTHR42993:SF1">
    <property type="entry name" value="MAOC-LIKE DEHYDRATASE DOMAIN-CONTAINING PROTEIN"/>
    <property type="match status" value="1"/>
</dbReference>
<dbReference type="AlphaFoldDB" id="A0A382H5Q2"/>
<dbReference type="Gene3D" id="3.10.129.10">
    <property type="entry name" value="Hotdog Thioesterase"/>
    <property type="match status" value="1"/>
</dbReference>
<gene>
    <name evidence="2" type="ORF">METZ01_LOCUS235319</name>
</gene>
<organism evidence="2">
    <name type="scientific">marine metagenome</name>
    <dbReference type="NCBI Taxonomy" id="408172"/>
    <lineage>
        <taxon>unclassified sequences</taxon>
        <taxon>metagenomes</taxon>
        <taxon>ecological metagenomes</taxon>
    </lineage>
</organism>
<dbReference type="InterPro" id="IPR039375">
    <property type="entry name" value="NodN-like"/>
</dbReference>